<dbReference type="AlphaFoldDB" id="A0A975AVF1"/>
<dbReference type="SUPFAM" id="SSF53474">
    <property type="entry name" value="alpha/beta-Hydrolases"/>
    <property type="match status" value="1"/>
</dbReference>
<evidence type="ECO:0000313" key="2">
    <source>
        <dbReference type="Proteomes" id="UP000671913"/>
    </source>
</evidence>
<sequence length="416" mass="47832">MKLPLIFIHGIFGSIFVPTPLGKIWTFGPAGYIYDPFVENLKTLGYTEDKNLFICYYEWWKKVPDCINTLISKIDQAKIKNASDKVDVICHSMGGLLARSYIQSCYYRNDIDKLIFLSTPHYGAANAYYAWEGGAVPPGDDDDFTNILLRGFLWTIGKIKGEKDELMIIRNFIQSINNLMPTFDYGNYIFKYPIVNNKVIFKNIHYMKEKNQFLNQLNNNIDLLYERVKKIYLFSGNNIYTNKFIQVKEPVDDILWPDGEAIGVVRDNKGDGTVLNKSALGIKGEQYTLDVGHGGILNASIPILKDILGVEKSPKMNILEKIASFINILTDKKIVVLDREKRLKRYNVFGKINWYMDINNKGEYYISAKEPLENEILIATNKGHIHKKLRRLSRLLRSHKLTVSVDEKGNFEIKDV</sequence>
<dbReference type="GO" id="GO:0016746">
    <property type="term" value="F:acyltransferase activity"/>
    <property type="evidence" value="ECO:0007669"/>
    <property type="project" value="UniProtKB-KW"/>
</dbReference>
<dbReference type="ESTHER" id="9theo-a0a975avf1">
    <property type="family name" value="Bacterial_EstLip_FamXIV"/>
</dbReference>
<name>A0A975AVF1_9THEO</name>
<reference evidence="1" key="1">
    <citation type="submission" date="2020-08" db="EMBL/GenBank/DDBJ databases">
        <title>Genomic insights into the carbon and energy metabolism of the first obligate autotrophic acetogenic bacterium Aceticella autotrophica gen. nov., sp. nov.</title>
        <authorList>
            <person name="Toshchakov S.V."/>
            <person name="Elcheninov A.G."/>
            <person name="Kublanov I.V."/>
            <person name="Frolov E.N."/>
            <person name="Lebedinsky A.V."/>
        </authorList>
    </citation>
    <scope>NUCLEOTIDE SEQUENCE</scope>
    <source>
        <strain evidence="1">3443-3Ac</strain>
    </source>
</reference>
<protein>
    <submittedName>
        <fullName evidence="1">Lecithin--cholesterol acyltransferase</fullName>
    </submittedName>
</protein>
<proteinExistence type="predicted"/>
<dbReference type="EMBL" id="CP060096">
    <property type="protein sequence ID" value="QSZ27184.1"/>
    <property type="molecule type" value="Genomic_DNA"/>
</dbReference>
<dbReference type="Pfam" id="PF02089">
    <property type="entry name" value="Palm_thioest"/>
    <property type="match status" value="1"/>
</dbReference>
<dbReference type="PANTHER" id="PTHR11440">
    <property type="entry name" value="LECITHIN-CHOLESTEROL ACYLTRANSFERASE-RELATED"/>
    <property type="match status" value="1"/>
</dbReference>
<keyword evidence="2" id="KW-1185">Reference proteome</keyword>
<dbReference type="Proteomes" id="UP000671913">
    <property type="component" value="Chromosome"/>
</dbReference>
<keyword evidence="1" id="KW-0012">Acyltransferase</keyword>
<evidence type="ECO:0000313" key="1">
    <source>
        <dbReference type="EMBL" id="QSZ27184.1"/>
    </source>
</evidence>
<keyword evidence="1" id="KW-0808">Transferase</keyword>
<dbReference type="Gene3D" id="3.40.50.1820">
    <property type="entry name" value="alpha/beta hydrolase"/>
    <property type="match status" value="1"/>
</dbReference>
<dbReference type="InterPro" id="IPR029058">
    <property type="entry name" value="AB_hydrolase_fold"/>
</dbReference>
<dbReference type="RefSeq" id="WP_284679873.1">
    <property type="nucleotide sequence ID" value="NZ_CP060096.1"/>
</dbReference>
<organism evidence="1 2">
    <name type="scientific">Aceticella autotrophica</name>
    <dbReference type="NCBI Taxonomy" id="2755338"/>
    <lineage>
        <taxon>Bacteria</taxon>
        <taxon>Bacillati</taxon>
        <taxon>Bacillota</taxon>
        <taxon>Clostridia</taxon>
        <taxon>Thermoanaerobacterales</taxon>
        <taxon>Thermoanaerobacteraceae</taxon>
        <taxon>Aceticella</taxon>
    </lineage>
</organism>
<gene>
    <name evidence="1" type="ORF">ACETAC_10110</name>
</gene>
<dbReference type="KEGG" id="aaut:ACETAC_10110"/>
<accession>A0A975AVF1</accession>